<feature type="compositionally biased region" description="Basic and acidic residues" evidence="1">
    <location>
        <begin position="182"/>
        <end position="196"/>
    </location>
</feature>
<comment type="caution">
    <text evidence="5">The sequence shown here is derived from an EMBL/GenBank/DDBJ whole genome shotgun (WGS) entry which is preliminary data.</text>
</comment>
<dbReference type="OrthoDB" id="6773637at2759"/>
<dbReference type="Proteomes" id="UP000663882">
    <property type="component" value="Unassembled WGS sequence"/>
</dbReference>
<dbReference type="Proteomes" id="UP000663823">
    <property type="component" value="Unassembled WGS sequence"/>
</dbReference>
<sequence>MASSIQSPAVGRKCQSVKKKTELSLPMITTTSATTTCSSTITTTAIDNTSWKDRFNTEILSTKNNSSNNPLFTSERYNETIELINNAKLKRYSDRTHQKFQKNSCYHRVIKHSPYSILFGHEPKIGLLSTSLHSSIFDSISTEEELENQLGLSAGDSNTVRQVESDYQTEEAGLANDDEHIDNDQGDSHSDSDNEHSISSFNDRIQRTNELREDARKGQKRQAEEFLQNTFKKQKLANLNLGDNVLVPVPDIDRGPTDARNILAVIMGIKHDKYKLGTQNGILSGYYSYHQVSKAPGLPTLFIQDIQKDEPKSLREIVRLQSITGGQGLLKCHCKGGCKTNRWKCKQANMLCNSRCHHSATCNNK</sequence>
<accession>A0A819L9H7</accession>
<organism evidence="5 6">
    <name type="scientific">Rotaria sordida</name>
    <dbReference type="NCBI Taxonomy" id="392033"/>
    <lineage>
        <taxon>Eukaryota</taxon>
        <taxon>Metazoa</taxon>
        <taxon>Spiralia</taxon>
        <taxon>Gnathifera</taxon>
        <taxon>Rotifera</taxon>
        <taxon>Eurotatoria</taxon>
        <taxon>Bdelloidea</taxon>
        <taxon>Philodinida</taxon>
        <taxon>Philodinidae</taxon>
        <taxon>Rotaria</taxon>
    </lineage>
</organism>
<dbReference type="EMBL" id="CAJOBE010005038">
    <property type="protein sequence ID" value="CAF3957781.1"/>
    <property type="molecule type" value="Genomic_DNA"/>
</dbReference>
<dbReference type="EMBL" id="CAJNOO010004146">
    <property type="protein sequence ID" value="CAF1370373.1"/>
    <property type="molecule type" value="Genomic_DNA"/>
</dbReference>
<feature type="region of interest" description="Disordered" evidence="1">
    <location>
        <begin position="151"/>
        <end position="205"/>
    </location>
</feature>
<dbReference type="Proteomes" id="UP000663874">
    <property type="component" value="Unassembled WGS sequence"/>
</dbReference>
<evidence type="ECO:0000313" key="3">
    <source>
        <dbReference type="EMBL" id="CAF1440731.1"/>
    </source>
</evidence>
<dbReference type="EMBL" id="CAJNOU010004418">
    <property type="protein sequence ID" value="CAF1440731.1"/>
    <property type="molecule type" value="Genomic_DNA"/>
</dbReference>
<evidence type="ECO:0000313" key="4">
    <source>
        <dbReference type="EMBL" id="CAF3935444.1"/>
    </source>
</evidence>
<evidence type="ECO:0000313" key="2">
    <source>
        <dbReference type="EMBL" id="CAF1370373.1"/>
    </source>
</evidence>
<protein>
    <submittedName>
        <fullName evidence="5">Uncharacterized protein</fullName>
    </submittedName>
</protein>
<dbReference type="Proteomes" id="UP000663889">
    <property type="component" value="Unassembled WGS sequence"/>
</dbReference>
<gene>
    <name evidence="5" type="ORF">FNK824_LOCUS23601</name>
    <name evidence="4" type="ORF">OTI717_LOCUS25574</name>
    <name evidence="2" type="ORF">RFH988_LOCUS33306</name>
    <name evidence="3" type="ORF">SEV965_LOCUS33212</name>
</gene>
<dbReference type="EMBL" id="CAJOAX010005113">
    <property type="protein sequence ID" value="CAF3935444.1"/>
    <property type="molecule type" value="Genomic_DNA"/>
</dbReference>
<feature type="compositionally biased region" description="Polar residues" evidence="1">
    <location>
        <begin position="155"/>
        <end position="166"/>
    </location>
</feature>
<evidence type="ECO:0000313" key="5">
    <source>
        <dbReference type="EMBL" id="CAF3957781.1"/>
    </source>
</evidence>
<reference evidence="5" key="1">
    <citation type="submission" date="2021-02" db="EMBL/GenBank/DDBJ databases">
        <authorList>
            <person name="Nowell W R."/>
        </authorList>
    </citation>
    <scope>NUCLEOTIDE SEQUENCE</scope>
</reference>
<name>A0A819L9H7_9BILA</name>
<evidence type="ECO:0000256" key="1">
    <source>
        <dbReference type="SAM" id="MobiDB-lite"/>
    </source>
</evidence>
<evidence type="ECO:0000313" key="6">
    <source>
        <dbReference type="Proteomes" id="UP000663874"/>
    </source>
</evidence>
<proteinExistence type="predicted"/>
<dbReference type="AlphaFoldDB" id="A0A819L9H7"/>